<feature type="domain" description="Thioredoxin" evidence="2">
    <location>
        <begin position="14"/>
        <end position="144"/>
    </location>
</feature>
<evidence type="ECO:0000259" key="2">
    <source>
        <dbReference type="PROSITE" id="PS51352"/>
    </source>
</evidence>
<dbReference type="Gene3D" id="3.40.30.10">
    <property type="entry name" value="Glutaredoxin"/>
    <property type="match status" value="1"/>
</dbReference>
<dbReference type="Pfam" id="PF00578">
    <property type="entry name" value="AhpC-TSA"/>
    <property type="match status" value="1"/>
</dbReference>
<gene>
    <name evidence="3" type="ORF">MJO52_06740</name>
</gene>
<proteinExistence type="predicted"/>
<dbReference type="Proteomes" id="UP001055658">
    <property type="component" value="Chromosome"/>
</dbReference>
<dbReference type="PROSITE" id="PS51257">
    <property type="entry name" value="PROKAR_LIPOPROTEIN"/>
    <property type="match status" value="1"/>
</dbReference>
<dbReference type="RefSeq" id="WP_252085182.1">
    <property type="nucleotide sequence ID" value="NZ_CP092418.1"/>
</dbReference>
<feature type="chain" id="PRO_5046525528" evidence="1">
    <location>
        <begin position="19"/>
        <end position="144"/>
    </location>
</feature>
<name>A0ABY4VF46_9GAMM</name>
<evidence type="ECO:0000313" key="3">
    <source>
        <dbReference type="EMBL" id="USD22829.1"/>
    </source>
</evidence>
<protein>
    <submittedName>
        <fullName evidence="3">TlpA family protein disulfide reductase</fullName>
    </submittedName>
</protein>
<dbReference type="InterPro" id="IPR013766">
    <property type="entry name" value="Thioredoxin_domain"/>
</dbReference>
<evidence type="ECO:0000313" key="4">
    <source>
        <dbReference type="Proteomes" id="UP001055658"/>
    </source>
</evidence>
<dbReference type="InterPro" id="IPR050553">
    <property type="entry name" value="Thioredoxin_ResA/DsbE_sf"/>
</dbReference>
<dbReference type="CDD" id="cd02966">
    <property type="entry name" value="TlpA_like_family"/>
    <property type="match status" value="1"/>
</dbReference>
<organism evidence="3 4">
    <name type="scientific">Microbulbifer variabilis</name>
    <dbReference type="NCBI Taxonomy" id="266805"/>
    <lineage>
        <taxon>Bacteria</taxon>
        <taxon>Pseudomonadati</taxon>
        <taxon>Pseudomonadota</taxon>
        <taxon>Gammaproteobacteria</taxon>
        <taxon>Cellvibrionales</taxon>
        <taxon>Microbulbiferaceae</taxon>
        <taxon>Microbulbifer</taxon>
    </lineage>
</organism>
<sequence>MKKTLVVTSLFLVSVISACESDSRLHSVSGAPVVTEGKIVLVNYWAEWCKPCREEVPVLNELAQTNSDVVVVGVNFDGLPIPAAIEQAQKLGIEFPLLAQEPDGRWGQPWPEVLPTTLVIGEDGRWIKTLVGPQTAEDLKVAIQ</sequence>
<evidence type="ECO:0000256" key="1">
    <source>
        <dbReference type="SAM" id="SignalP"/>
    </source>
</evidence>
<dbReference type="InterPro" id="IPR000866">
    <property type="entry name" value="AhpC/TSA"/>
</dbReference>
<dbReference type="PANTHER" id="PTHR42852:SF13">
    <property type="entry name" value="PROTEIN DIPZ"/>
    <property type="match status" value="1"/>
</dbReference>
<feature type="signal peptide" evidence="1">
    <location>
        <begin position="1"/>
        <end position="18"/>
    </location>
</feature>
<accession>A0ABY4VF46</accession>
<reference evidence="3" key="1">
    <citation type="submission" date="2022-02" db="EMBL/GenBank/DDBJ databases">
        <title>Coral-associated bacteria.</title>
        <authorList>
            <person name="Tang K."/>
            <person name="Wang X."/>
        </authorList>
    </citation>
    <scope>NUCLEOTIDE SEQUENCE</scope>
    <source>
        <strain evidence="3">SCSIO 43006</strain>
    </source>
</reference>
<dbReference type="PANTHER" id="PTHR42852">
    <property type="entry name" value="THIOL:DISULFIDE INTERCHANGE PROTEIN DSBE"/>
    <property type="match status" value="1"/>
</dbReference>
<dbReference type="SUPFAM" id="SSF52833">
    <property type="entry name" value="Thioredoxin-like"/>
    <property type="match status" value="1"/>
</dbReference>
<dbReference type="InterPro" id="IPR036249">
    <property type="entry name" value="Thioredoxin-like_sf"/>
</dbReference>
<keyword evidence="1" id="KW-0732">Signal</keyword>
<dbReference type="PROSITE" id="PS51352">
    <property type="entry name" value="THIOREDOXIN_2"/>
    <property type="match status" value="1"/>
</dbReference>
<dbReference type="EMBL" id="CP092418">
    <property type="protein sequence ID" value="USD22829.1"/>
    <property type="molecule type" value="Genomic_DNA"/>
</dbReference>
<keyword evidence="4" id="KW-1185">Reference proteome</keyword>